<dbReference type="EMBL" id="BAABGR010000035">
    <property type="protein sequence ID" value="GAA4519324.1"/>
    <property type="molecule type" value="Genomic_DNA"/>
</dbReference>
<dbReference type="InterPro" id="IPR014718">
    <property type="entry name" value="GH-type_carb-bd"/>
</dbReference>
<dbReference type="InterPro" id="IPR008183">
    <property type="entry name" value="Aldose_1/G6P_1-epimerase"/>
</dbReference>
<comment type="similarity">
    <text evidence="4 11">Belongs to the aldose epimerase family.</text>
</comment>
<evidence type="ECO:0000256" key="1">
    <source>
        <dbReference type="ARBA" id="ARBA00001614"/>
    </source>
</evidence>
<dbReference type="RefSeq" id="WP_345068427.1">
    <property type="nucleotide sequence ID" value="NZ_BAABGR010000035.1"/>
</dbReference>
<proteinExistence type="inferred from homology"/>
<organism evidence="12 13">
    <name type="scientific">Sphingobacterium thermophilum</name>
    <dbReference type="NCBI Taxonomy" id="768534"/>
    <lineage>
        <taxon>Bacteria</taxon>
        <taxon>Pseudomonadati</taxon>
        <taxon>Bacteroidota</taxon>
        <taxon>Sphingobacteriia</taxon>
        <taxon>Sphingobacteriales</taxon>
        <taxon>Sphingobacteriaceae</taxon>
        <taxon>Sphingobacterium</taxon>
    </lineage>
</organism>
<comment type="cofactor">
    <cofactor evidence="2">
        <name>Ca(2+)</name>
        <dbReference type="ChEBI" id="CHEBI:29108"/>
    </cofactor>
</comment>
<dbReference type="InterPro" id="IPR018052">
    <property type="entry name" value="Ald1_epimerase_CS"/>
</dbReference>
<keyword evidence="13" id="KW-1185">Reference proteome</keyword>
<keyword evidence="10 11" id="KW-0119">Carbohydrate metabolism</keyword>
<dbReference type="Pfam" id="PF01263">
    <property type="entry name" value="Aldose_epim"/>
    <property type="match status" value="1"/>
</dbReference>
<sequence length="380" mass="42321">MMKKIIWVLAVSLATACHQAKKEDTTTSIATVGVDSLHFSTQLDSQRVALYEIVNDNMKVQLTNFGARIVSLVVKDKQDSFVDVVLGYDTAEEFIQNSRNFYGAIVGRYGNRIGKASFVLNNTTYNLEKNDNNNTLHGGFNGVYNKVWKVDQASSTSITFSYYSPDGEAGYPGNVLMKVTYSLNDKGGLEITYDAETDKETVLNLTNHAYFNLNGAGDSTILDHHLWIDADKITEVDAELIPTGKGIDVTNTPFDFRVSKEIGKDIGQDHPQIAFGKGYDHNFELNKKENFAEVAKLYAPRTGIEMTILTTEPGLQFYSGNFMSENDPKGKKGQTYPYRSALCLETQHFPDAPNHPNFASTVLKPGEKYASKTEYRFAVK</sequence>
<dbReference type="InterPro" id="IPR015443">
    <property type="entry name" value="Aldose_1-epimerase"/>
</dbReference>
<evidence type="ECO:0000256" key="2">
    <source>
        <dbReference type="ARBA" id="ARBA00001913"/>
    </source>
</evidence>
<dbReference type="PIRSF" id="PIRSF005096">
    <property type="entry name" value="GALM"/>
    <property type="match status" value="1"/>
</dbReference>
<dbReference type="Gene3D" id="2.70.98.10">
    <property type="match status" value="1"/>
</dbReference>
<dbReference type="PANTHER" id="PTHR10091:SF0">
    <property type="entry name" value="GALACTOSE MUTAROTASE"/>
    <property type="match status" value="1"/>
</dbReference>
<gene>
    <name evidence="12" type="ORF">GCM10023173_22080</name>
</gene>
<dbReference type="InterPro" id="IPR047215">
    <property type="entry name" value="Galactose_mutarotase-like"/>
</dbReference>
<comment type="pathway">
    <text evidence="3 11">Carbohydrate metabolism; hexose metabolism.</text>
</comment>
<dbReference type="Proteomes" id="UP001500394">
    <property type="component" value="Unassembled WGS sequence"/>
</dbReference>
<dbReference type="CDD" id="cd09019">
    <property type="entry name" value="galactose_mutarotase_like"/>
    <property type="match status" value="1"/>
</dbReference>
<evidence type="ECO:0000256" key="4">
    <source>
        <dbReference type="ARBA" id="ARBA00006206"/>
    </source>
</evidence>
<dbReference type="PROSITE" id="PS00545">
    <property type="entry name" value="ALDOSE_1_EPIMERASE"/>
    <property type="match status" value="1"/>
</dbReference>
<dbReference type="EC" id="5.1.3.3" evidence="6 11"/>
<protein>
    <recommendedName>
        <fullName evidence="7 11">Aldose 1-epimerase</fullName>
        <ecNumber evidence="6 11">5.1.3.3</ecNumber>
    </recommendedName>
</protein>
<evidence type="ECO:0000256" key="6">
    <source>
        <dbReference type="ARBA" id="ARBA00013185"/>
    </source>
</evidence>
<dbReference type="PANTHER" id="PTHR10091">
    <property type="entry name" value="ALDOSE-1-EPIMERASE"/>
    <property type="match status" value="1"/>
</dbReference>
<evidence type="ECO:0000313" key="12">
    <source>
        <dbReference type="EMBL" id="GAA4519324.1"/>
    </source>
</evidence>
<evidence type="ECO:0000256" key="9">
    <source>
        <dbReference type="ARBA" id="ARBA00023235"/>
    </source>
</evidence>
<evidence type="ECO:0000256" key="3">
    <source>
        <dbReference type="ARBA" id="ARBA00005028"/>
    </source>
</evidence>
<evidence type="ECO:0000256" key="10">
    <source>
        <dbReference type="ARBA" id="ARBA00023277"/>
    </source>
</evidence>
<dbReference type="SUPFAM" id="SSF74650">
    <property type="entry name" value="Galactose mutarotase-like"/>
    <property type="match status" value="1"/>
</dbReference>
<evidence type="ECO:0000313" key="13">
    <source>
        <dbReference type="Proteomes" id="UP001500394"/>
    </source>
</evidence>
<accession>A0ABP8R659</accession>
<comment type="subunit">
    <text evidence="5">Monomer.</text>
</comment>
<comment type="caution">
    <text evidence="12">The sequence shown here is derived from an EMBL/GenBank/DDBJ whole genome shotgun (WGS) entry which is preliminary data.</text>
</comment>
<name>A0ABP8R659_9SPHI</name>
<comment type="catalytic activity">
    <reaction evidence="1 11">
        <text>alpha-D-glucose = beta-D-glucose</text>
        <dbReference type="Rhea" id="RHEA:10264"/>
        <dbReference type="ChEBI" id="CHEBI:15903"/>
        <dbReference type="ChEBI" id="CHEBI:17925"/>
        <dbReference type="EC" id="5.1.3.3"/>
    </reaction>
</comment>
<dbReference type="PROSITE" id="PS51257">
    <property type="entry name" value="PROKAR_LIPOPROTEIN"/>
    <property type="match status" value="1"/>
</dbReference>
<dbReference type="InterPro" id="IPR011013">
    <property type="entry name" value="Gal_mutarotase_sf_dom"/>
</dbReference>
<evidence type="ECO:0000256" key="11">
    <source>
        <dbReference type="PIRNR" id="PIRNR005096"/>
    </source>
</evidence>
<keyword evidence="9 11" id="KW-0413">Isomerase</keyword>
<keyword evidence="8" id="KW-0106">Calcium</keyword>
<reference evidence="13" key="1">
    <citation type="journal article" date="2019" name="Int. J. Syst. Evol. Microbiol.">
        <title>The Global Catalogue of Microorganisms (GCM) 10K type strain sequencing project: providing services to taxonomists for standard genome sequencing and annotation.</title>
        <authorList>
            <consortium name="The Broad Institute Genomics Platform"/>
            <consortium name="The Broad Institute Genome Sequencing Center for Infectious Disease"/>
            <person name="Wu L."/>
            <person name="Ma J."/>
        </authorList>
    </citation>
    <scope>NUCLEOTIDE SEQUENCE [LARGE SCALE GENOMIC DNA]</scope>
    <source>
        <strain evidence="13">JCM 17858</strain>
    </source>
</reference>
<evidence type="ECO:0000256" key="5">
    <source>
        <dbReference type="ARBA" id="ARBA00011245"/>
    </source>
</evidence>
<dbReference type="NCBIfam" id="NF008277">
    <property type="entry name" value="PRK11055.1"/>
    <property type="match status" value="1"/>
</dbReference>
<evidence type="ECO:0000256" key="8">
    <source>
        <dbReference type="ARBA" id="ARBA00022837"/>
    </source>
</evidence>
<evidence type="ECO:0000256" key="7">
    <source>
        <dbReference type="ARBA" id="ARBA00014165"/>
    </source>
</evidence>